<comment type="pathway">
    <text evidence="2">Secondary metabolite biosynthesis; terpenoid biosynthesis.</text>
</comment>
<dbReference type="InterPro" id="IPR008930">
    <property type="entry name" value="Terpenoid_cyclase/PrenylTrfase"/>
</dbReference>
<evidence type="ECO:0000256" key="5">
    <source>
        <dbReference type="ARBA" id="ARBA00023239"/>
    </source>
</evidence>
<dbReference type="SUPFAM" id="SSF48239">
    <property type="entry name" value="Terpenoid cyclases/Protein prenyltransferases"/>
    <property type="match status" value="1"/>
</dbReference>
<dbReference type="GO" id="GO:0016102">
    <property type="term" value="P:diterpenoid biosynthetic process"/>
    <property type="evidence" value="ECO:0007669"/>
    <property type="project" value="InterPro"/>
</dbReference>
<evidence type="ECO:0000256" key="4">
    <source>
        <dbReference type="ARBA" id="ARBA00022842"/>
    </source>
</evidence>
<keyword evidence="5" id="KW-0456">Lyase</keyword>
<dbReference type="FunFam" id="1.10.600.10:FF:000007">
    <property type="entry name" value="Isoprene synthase, chloroplastic"/>
    <property type="match status" value="1"/>
</dbReference>
<evidence type="ECO:0000313" key="8">
    <source>
        <dbReference type="EMBL" id="MPA53932.1"/>
    </source>
</evidence>
<name>A0A5B7AAS5_DAVIN</name>
<evidence type="ECO:0000259" key="6">
    <source>
        <dbReference type="Pfam" id="PF01397"/>
    </source>
</evidence>
<dbReference type="SFLD" id="SFLDG01019">
    <property type="entry name" value="Terpene_Cyclase_Like_1_C_Termi"/>
    <property type="match status" value="1"/>
</dbReference>
<dbReference type="InterPro" id="IPR001906">
    <property type="entry name" value="Terpene_synth_N"/>
</dbReference>
<dbReference type="EMBL" id="GHES01023373">
    <property type="protein sequence ID" value="MPA53932.1"/>
    <property type="molecule type" value="Transcribed_RNA"/>
</dbReference>
<feature type="domain" description="Terpene synthase metal-binding" evidence="7">
    <location>
        <begin position="254"/>
        <end position="493"/>
    </location>
</feature>
<keyword evidence="3" id="KW-0479">Metal-binding</keyword>
<feature type="domain" description="Terpene synthase N-terminal" evidence="6">
    <location>
        <begin position="22"/>
        <end position="197"/>
    </location>
</feature>
<dbReference type="InterPro" id="IPR034741">
    <property type="entry name" value="Terpene_cyclase-like_1_C"/>
</dbReference>
<evidence type="ECO:0000256" key="3">
    <source>
        <dbReference type="ARBA" id="ARBA00022723"/>
    </source>
</evidence>
<dbReference type="SFLD" id="SFLDS00005">
    <property type="entry name" value="Isoprenoid_Synthase_Type_I"/>
    <property type="match status" value="1"/>
</dbReference>
<dbReference type="InterPro" id="IPR044814">
    <property type="entry name" value="Terpene_cyclase_plant_C1"/>
</dbReference>
<reference evidence="8" key="1">
    <citation type="submission" date="2019-08" db="EMBL/GenBank/DDBJ databases">
        <title>Reference gene set and small RNA set construction with multiple tissues from Davidia involucrata Baill.</title>
        <authorList>
            <person name="Yang H."/>
            <person name="Zhou C."/>
            <person name="Li G."/>
            <person name="Wang J."/>
            <person name="Gao P."/>
            <person name="Wang M."/>
            <person name="Wang R."/>
            <person name="Zhao Y."/>
        </authorList>
    </citation>
    <scope>NUCLEOTIDE SEQUENCE</scope>
    <source>
        <tissue evidence="8">Mixed with DoveR01_LX</tissue>
    </source>
</reference>
<dbReference type="PANTHER" id="PTHR31225:SF93">
    <property type="entry name" value="ALPHA-HUMULENE_(-)-(E)-BETA-CARYOPHYLLENE SYNTHASE"/>
    <property type="match status" value="1"/>
</dbReference>
<evidence type="ECO:0000256" key="1">
    <source>
        <dbReference type="ARBA" id="ARBA00001946"/>
    </source>
</evidence>
<dbReference type="InterPro" id="IPR008949">
    <property type="entry name" value="Isoprenoid_synthase_dom_sf"/>
</dbReference>
<comment type="cofactor">
    <cofactor evidence="1">
        <name>Mg(2+)</name>
        <dbReference type="ChEBI" id="CHEBI:18420"/>
    </cofactor>
</comment>
<dbReference type="InterPro" id="IPR005630">
    <property type="entry name" value="Terpene_synthase_metal-bd"/>
</dbReference>
<accession>A0A5B7AAS5</accession>
<dbReference type="GO" id="GO:0010333">
    <property type="term" value="F:terpene synthase activity"/>
    <property type="evidence" value="ECO:0007669"/>
    <property type="project" value="InterPro"/>
</dbReference>
<dbReference type="GO" id="GO:0000287">
    <property type="term" value="F:magnesium ion binding"/>
    <property type="evidence" value="ECO:0007669"/>
    <property type="project" value="InterPro"/>
</dbReference>
<dbReference type="AlphaFoldDB" id="A0A5B7AAS5"/>
<dbReference type="FunFam" id="1.50.10.130:FF:000001">
    <property type="entry name" value="Isoprene synthase, chloroplastic"/>
    <property type="match status" value="1"/>
</dbReference>
<dbReference type="CDD" id="cd00684">
    <property type="entry name" value="Terpene_cyclase_plant_C1"/>
    <property type="match status" value="1"/>
</dbReference>
<sequence length="550" mass="64244">MASFVICQPEIFRPLAKFPPSIWGDCFSSFSLDNQMSKIYAKEIKVLTEEVRRILAACGSKRAEKMNLINTLERLGVSYHFGKEIEEQLEQIFYNYSNFEDDENYDLCTTALHFRIFRQHGYNMSCDVFNKFKDGNGKFKETLTSNVMGMLSLYEATHLRIHGEDILDEAFTFTTTHLESMATHLSPALAKQVMQALKQPLHKGIPRVEARHYISFYQEDTSRNETLLRLAKLDFNLLQLLHKQELCDISRWWKDLNFTSKLSYARDRVVECYFWATATYFEPQYSFARIMLTKIMAMLSITDDTYDAYGTLEELKIYTDAVQRWDISAIDQLPDYMKTCYRALLNLYKELEKEMAKQGRSCSILCSKDAFKEIVRSYYIEAKWFNEQYVPSFDEYMRNALITSTCSMFATSSFMGMGEIATIEAFDWLQTKPKVLVASCTICRLIDDIMTHEEEQKRGHVASGIECYMKQHDLSKEEVVNEFYKRMESAWKDINKECLKPTSISLHLLMRVVNLTRVFDVVYKYDDGYTHAEGVLKDYIISMFIDPILV</sequence>
<proteinExistence type="predicted"/>
<dbReference type="Gene3D" id="1.50.10.130">
    <property type="entry name" value="Terpene synthase, N-terminal domain"/>
    <property type="match status" value="1"/>
</dbReference>
<protein>
    <submittedName>
        <fullName evidence="8">Uncharacterized protein</fullName>
    </submittedName>
</protein>
<evidence type="ECO:0000259" key="7">
    <source>
        <dbReference type="Pfam" id="PF03936"/>
    </source>
</evidence>
<dbReference type="SUPFAM" id="SSF48576">
    <property type="entry name" value="Terpenoid synthases"/>
    <property type="match status" value="1"/>
</dbReference>
<dbReference type="Pfam" id="PF01397">
    <property type="entry name" value="Terpene_synth"/>
    <property type="match status" value="1"/>
</dbReference>
<dbReference type="Gene3D" id="1.10.600.10">
    <property type="entry name" value="Farnesyl Diphosphate Synthase"/>
    <property type="match status" value="1"/>
</dbReference>
<dbReference type="InterPro" id="IPR050148">
    <property type="entry name" value="Terpene_synthase-like"/>
</dbReference>
<dbReference type="PANTHER" id="PTHR31225">
    <property type="entry name" value="OS04G0344100 PROTEIN-RELATED"/>
    <property type="match status" value="1"/>
</dbReference>
<dbReference type="Pfam" id="PF03936">
    <property type="entry name" value="Terpene_synth_C"/>
    <property type="match status" value="1"/>
</dbReference>
<evidence type="ECO:0000256" key="2">
    <source>
        <dbReference type="ARBA" id="ARBA00004721"/>
    </source>
</evidence>
<gene>
    <name evidence="8" type="ORF">Din_023373</name>
</gene>
<keyword evidence="4" id="KW-0460">Magnesium</keyword>
<organism evidence="8">
    <name type="scientific">Davidia involucrata</name>
    <name type="common">Dove tree</name>
    <dbReference type="NCBI Taxonomy" id="16924"/>
    <lineage>
        <taxon>Eukaryota</taxon>
        <taxon>Viridiplantae</taxon>
        <taxon>Streptophyta</taxon>
        <taxon>Embryophyta</taxon>
        <taxon>Tracheophyta</taxon>
        <taxon>Spermatophyta</taxon>
        <taxon>Magnoliopsida</taxon>
        <taxon>eudicotyledons</taxon>
        <taxon>Gunneridae</taxon>
        <taxon>Pentapetalae</taxon>
        <taxon>asterids</taxon>
        <taxon>Cornales</taxon>
        <taxon>Nyssaceae</taxon>
        <taxon>Davidia</taxon>
    </lineage>
</organism>
<dbReference type="InterPro" id="IPR036965">
    <property type="entry name" value="Terpene_synth_N_sf"/>
</dbReference>